<dbReference type="HOGENOM" id="CLU_2731149_0_0_5"/>
<dbReference type="KEGG" id="aph:APH_1095"/>
<gene>
    <name evidence="2" type="ordered locus">APH_1058</name>
    <name evidence="1" type="ordered locus">APH_1095</name>
</gene>
<accession>Q2GJ08</accession>
<dbReference type="AlphaFoldDB" id="Q2GJ08"/>
<dbReference type="EnsemblBacteria" id="AEB26877">
    <property type="protein sequence ID" value="AEB26877"/>
    <property type="gene ID" value="APH_1058"/>
</dbReference>
<dbReference type="KEGG" id="aph:APH_1058"/>
<dbReference type="EnsemblBacteria" id="ABD44445">
    <property type="protein sequence ID" value="ABD44445"/>
    <property type="gene ID" value="APH_1095"/>
</dbReference>
<organism evidence="1 3">
    <name type="scientific">Anaplasma phagocytophilum (strain HZ)</name>
    <dbReference type="NCBI Taxonomy" id="212042"/>
    <lineage>
        <taxon>Bacteria</taxon>
        <taxon>Pseudomonadati</taxon>
        <taxon>Pseudomonadota</taxon>
        <taxon>Alphaproteobacteria</taxon>
        <taxon>Rickettsiales</taxon>
        <taxon>Anaplasmataceae</taxon>
        <taxon>Anaplasma</taxon>
        <taxon>phagocytophilum group</taxon>
    </lineage>
</organism>
<keyword evidence="3" id="KW-1185">Reference proteome</keyword>
<reference evidence="1 3" key="1">
    <citation type="journal article" date="2006" name="PLoS Genet.">
        <title>Comparative genomics of emerging human ehrlichiosis agents.</title>
        <authorList>
            <person name="Dunning Hotopp J.C."/>
            <person name="Lin M."/>
            <person name="Madupu R."/>
            <person name="Crabtree J."/>
            <person name="Angiuoli S.V."/>
            <person name="Eisen J.A."/>
            <person name="Seshadri R."/>
            <person name="Ren Q."/>
            <person name="Wu M."/>
            <person name="Utterback T.R."/>
            <person name="Smith S."/>
            <person name="Lewis M."/>
            <person name="Khouri H."/>
            <person name="Zhang C."/>
            <person name="Niu H."/>
            <person name="Lin Q."/>
            <person name="Ohashi N."/>
            <person name="Zhi N."/>
            <person name="Nelson W."/>
            <person name="Brinkac L.M."/>
            <person name="Dodson R.J."/>
            <person name="Rosovitz M.J."/>
            <person name="Sundaram J."/>
            <person name="Daugherty S.C."/>
            <person name="Davidsen T."/>
            <person name="Durkin A.S."/>
            <person name="Gwinn M."/>
            <person name="Haft D.H."/>
            <person name="Selengut J.D."/>
            <person name="Sullivan S.A."/>
            <person name="Zafar N."/>
            <person name="Zhou L."/>
            <person name="Benahmed F."/>
            <person name="Forberger H."/>
            <person name="Halpin R."/>
            <person name="Mulligan S."/>
            <person name="Robinson J."/>
            <person name="White O."/>
            <person name="Rikihisa Y."/>
            <person name="Tettelin H."/>
        </authorList>
    </citation>
    <scope>NUCLEOTIDE SEQUENCE [LARGE SCALE GENOMIC DNA]</scope>
    <source>
        <strain evidence="1 3">HZ</strain>
    </source>
</reference>
<evidence type="ECO:0000313" key="2">
    <source>
        <dbReference type="EMBL" id="AEB26877.1"/>
    </source>
</evidence>
<name>Q2GJ08_ANAPZ</name>
<dbReference type="STRING" id="212042.APH_1058"/>
<evidence type="ECO:0000313" key="1">
    <source>
        <dbReference type="EMBL" id="ABD44445.1"/>
    </source>
</evidence>
<dbReference type="eggNOG" id="COG0533">
    <property type="taxonomic scope" value="Bacteria"/>
</dbReference>
<dbReference type="PaxDb" id="212042-APH_1058"/>
<evidence type="ECO:0000313" key="3">
    <source>
        <dbReference type="Proteomes" id="UP000001943"/>
    </source>
</evidence>
<sequence length="75" mass="8662">MRIIMLQGADENQKLYFLVLSDGHCQLMLAHDIGNYSKLGDAIDDSLDEAFDKECLGQGIRVVWIPMLRYFELRQ</sequence>
<protein>
    <submittedName>
        <fullName evidence="1">Peptidase domain protein</fullName>
    </submittedName>
    <submittedName>
        <fullName evidence="2">Putative peptidase, degenerate</fullName>
    </submittedName>
</protein>
<dbReference type="EMBL" id="CP000235">
    <property type="protein sequence ID" value="AEB26877.1"/>
    <property type="molecule type" value="Genomic_DNA"/>
</dbReference>
<reference evidence="1" key="2">
    <citation type="journal article" date="2011" name="Front. Microbiol.">
        <title>Global proteomic analysis of two tick-borne emerging zoonotic agents: anaplasma phagocytophilum and ehrlichia chaffeensis.</title>
        <authorList>
            <person name="Lin M."/>
            <person name="Kikuchi T."/>
            <person name="Brewer H.M."/>
            <person name="Norbeck A.D."/>
            <person name="Rikihisa Y."/>
        </authorList>
    </citation>
    <scope>NUCLEOTIDE SEQUENCE</scope>
    <source>
        <strain evidence="1">HZ</strain>
    </source>
</reference>
<dbReference type="Gene3D" id="3.30.420.40">
    <property type="match status" value="1"/>
</dbReference>
<dbReference type="Proteomes" id="UP000001943">
    <property type="component" value="Chromosome"/>
</dbReference>
<dbReference type="EMBL" id="CP000235">
    <property type="protein sequence ID" value="ABD44445.1"/>
    <property type="molecule type" value="Genomic_DNA"/>
</dbReference>
<proteinExistence type="predicted"/>